<dbReference type="Proteomes" id="UP000001157">
    <property type="component" value="Segment"/>
</dbReference>
<reference evidence="2 3" key="2">
    <citation type="journal article" date="2000" name="Virology">
        <title>The structural protein E of the archaeal virus phiCh1: evidence for processing in Natrialba magadii during virus maturation.</title>
        <authorList>
            <person name="Klein R."/>
            <person name="Greineder B."/>
            <person name="Baranyi U."/>
            <person name="Witte A."/>
        </authorList>
    </citation>
    <scope>NUCLEOTIDE SEQUENCE [LARGE SCALE GENOMIC DNA]</scope>
</reference>
<accession>Q8JKW5</accession>
<sequence>MTPPRYSRKRSRDLDSRVHMLLASSNVEAIGHRHHSMMLASTVDVERRSVFPRRSRSDRSPLARIYPCPLQSSCAQVRSRPRTPSTHVDDQSAVQIRPWASTNIPGSHE</sequence>
<dbReference type="GeneID" id="951291"/>
<dbReference type="KEGG" id="vg:951291"/>
<organism evidence="2 3">
    <name type="scientific">Natrialba phage PhiCh1</name>
    <dbReference type="NCBI Taxonomy" id="114777"/>
    <lineage>
        <taxon>Viruses</taxon>
        <taxon>Duplodnaviria</taxon>
        <taxon>Heunggongvirae</taxon>
        <taxon>Uroviricota</taxon>
        <taxon>Caudoviricetes</taxon>
        <taxon>Vertoviridae</taxon>
        <taxon>Myohalovirus</taxon>
        <taxon>Myohalovirus alkaliphilum</taxon>
        <taxon>Myohalovirus phiCh1</taxon>
    </lineage>
</organism>
<dbReference type="RefSeq" id="NP_666009.1">
    <property type="nucleotide sequence ID" value="NC_004084.1"/>
</dbReference>
<feature type="region of interest" description="Disordered" evidence="1">
    <location>
        <begin position="75"/>
        <end position="109"/>
    </location>
</feature>
<feature type="compositionally biased region" description="Polar residues" evidence="1">
    <location>
        <begin position="75"/>
        <end position="86"/>
    </location>
</feature>
<dbReference type="EMBL" id="AF440695">
    <property type="protein sequence ID" value="AAM88765.1"/>
    <property type="molecule type" value="Genomic_DNA"/>
</dbReference>
<protein>
    <submittedName>
        <fullName evidence="2">Uncharacterized protein</fullName>
    </submittedName>
</protein>
<evidence type="ECO:0000313" key="3">
    <source>
        <dbReference type="Proteomes" id="UP000001157"/>
    </source>
</evidence>
<feature type="compositionally biased region" description="Polar residues" evidence="1">
    <location>
        <begin position="100"/>
        <end position="109"/>
    </location>
</feature>
<reference evidence="2 3" key="3">
    <citation type="journal article" date="2002" name="Mol. Microbiol.">
        <title>Natrialba magadii virus phiCh1: first complete nucleotide sequence and functional organization of a virus infecting a haloalkaliphilic archaeon.</title>
        <authorList>
            <person name="Klein R."/>
            <person name="Baranyi U."/>
            <person name="Rossler N."/>
            <person name="Greineder B."/>
            <person name="Scholz H."/>
            <person name="Witte A."/>
        </authorList>
    </citation>
    <scope>NUCLEOTIDE SEQUENCE</scope>
</reference>
<name>Q8JKW5_9CAUD</name>
<evidence type="ECO:0000313" key="2">
    <source>
        <dbReference type="EMBL" id="AAM88765.1"/>
    </source>
</evidence>
<proteinExistence type="predicted"/>
<evidence type="ECO:0000256" key="1">
    <source>
        <dbReference type="SAM" id="MobiDB-lite"/>
    </source>
</evidence>
<reference evidence="2 3" key="1">
    <citation type="journal article" date="2000" name="Mol. Microbiol.">
        <title>The archaeal halophilic virus-encoded Dam-like methyltransferase M. phiCh1-I methylates adenine residues and complements dam mutants in the low salt environment of Escherichia coli.</title>
        <authorList>
            <person name="Baranyi U."/>
            <person name="Klein R."/>
            <person name="Lubitz W."/>
            <person name="Kruger D.H."/>
            <person name="Witte A."/>
        </authorList>
    </citation>
    <scope>NUCLEOTIDE SEQUENCE [LARGE SCALE GENOMIC DNA]</scope>
</reference>